<evidence type="ECO:0008006" key="4">
    <source>
        <dbReference type="Google" id="ProtNLM"/>
    </source>
</evidence>
<feature type="signal peptide" evidence="1">
    <location>
        <begin position="1"/>
        <end position="22"/>
    </location>
</feature>
<dbReference type="AlphaFoldDB" id="A0A9D1RGE5"/>
<sequence>MKKTIILTLSLFAFCSAMSQSADFPLYFSNLGLNGTANYISRAGALGAVGGDIMSSNYNPAGLGIYKGNEVTFSSGINFNFMDANSDGLKSDDNRTSYNFGNFGMVGTFRTGSKGLKYIQLAFGLNRLKNFSGRTKIMRNGVTTSYIDHTVMDAIVAANDAENDFIQAGVINVADDGTISSVYESGTFNQIKQITQTGYVNEISFSLSGNIDDMLYFGATVGIPCAEYKSVSTFSEERINAEGESNGHYNYNEVQELSATGVNLKLGAIVKPINFLRIGAAIHTPTYYYVEDDYYSKVVYNSASGSVGPTFIYDIQTPFRFLGSLALVFGDNKSKVAGTISADYEYADYKAMKFRMEDDVMYETDLNNLIDNIFRPANTLRVGGELKLGVLSLRAGYAMMGNPYIEEQNDASFNCITAGIGYKTASYSFDLAYANVSGNSKYYFYDDFATALSNVNHLVQATFAIRF</sequence>
<keyword evidence="1" id="KW-0732">Signal</keyword>
<evidence type="ECO:0000313" key="3">
    <source>
        <dbReference type="Proteomes" id="UP000824267"/>
    </source>
</evidence>
<evidence type="ECO:0000313" key="2">
    <source>
        <dbReference type="EMBL" id="HIW87633.1"/>
    </source>
</evidence>
<name>A0A9D1RGE5_9BACT</name>
<feature type="chain" id="PRO_5039521953" description="Outer membrane protein transport protein (OMPP1/FadL/TodX)" evidence="1">
    <location>
        <begin position="23"/>
        <end position="467"/>
    </location>
</feature>
<dbReference type="Gene3D" id="2.40.160.60">
    <property type="entry name" value="Outer membrane protein transport protein (OMPP1/FadL/TodX)"/>
    <property type="match status" value="1"/>
</dbReference>
<accession>A0A9D1RGE5</accession>
<comment type="caution">
    <text evidence="2">The sequence shown here is derived from an EMBL/GenBank/DDBJ whole genome shotgun (WGS) entry which is preliminary data.</text>
</comment>
<protein>
    <recommendedName>
        <fullName evidence="4">Outer membrane protein transport protein (OMPP1/FadL/TodX)</fullName>
    </recommendedName>
</protein>
<reference evidence="2" key="2">
    <citation type="submission" date="2021-04" db="EMBL/GenBank/DDBJ databases">
        <authorList>
            <person name="Gilroy R."/>
        </authorList>
    </citation>
    <scope>NUCLEOTIDE SEQUENCE</scope>
    <source>
        <strain evidence="2">Gambia16-930</strain>
    </source>
</reference>
<evidence type="ECO:0000256" key="1">
    <source>
        <dbReference type="SAM" id="SignalP"/>
    </source>
</evidence>
<gene>
    <name evidence="2" type="ORF">IAC47_05100</name>
</gene>
<organism evidence="2 3">
    <name type="scientific">Candidatus Onthomorpha intestinigallinarum</name>
    <dbReference type="NCBI Taxonomy" id="2840880"/>
    <lineage>
        <taxon>Bacteria</taxon>
        <taxon>Pseudomonadati</taxon>
        <taxon>Bacteroidota</taxon>
        <taxon>Bacteroidia</taxon>
        <taxon>Bacteroidales</taxon>
        <taxon>Candidatus Onthomorpha</taxon>
    </lineage>
</organism>
<reference evidence="2" key="1">
    <citation type="journal article" date="2021" name="PeerJ">
        <title>Extensive microbial diversity within the chicken gut microbiome revealed by metagenomics and culture.</title>
        <authorList>
            <person name="Gilroy R."/>
            <person name="Ravi A."/>
            <person name="Getino M."/>
            <person name="Pursley I."/>
            <person name="Horton D.L."/>
            <person name="Alikhan N.F."/>
            <person name="Baker D."/>
            <person name="Gharbi K."/>
            <person name="Hall N."/>
            <person name="Watson M."/>
            <person name="Adriaenssens E.M."/>
            <person name="Foster-Nyarko E."/>
            <person name="Jarju S."/>
            <person name="Secka A."/>
            <person name="Antonio M."/>
            <person name="Oren A."/>
            <person name="Chaudhuri R.R."/>
            <person name="La Ragione R."/>
            <person name="Hildebrand F."/>
            <person name="Pallen M.J."/>
        </authorList>
    </citation>
    <scope>NUCLEOTIDE SEQUENCE</scope>
    <source>
        <strain evidence="2">Gambia16-930</strain>
    </source>
</reference>
<dbReference type="Proteomes" id="UP000824267">
    <property type="component" value="Unassembled WGS sequence"/>
</dbReference>
<dbReference type="EMBL" id="DXGG01000160">
    <property type="protein sequence ID" value="HIW87633.1"/>
    <property type="molecule type" value="Genomic_DNA"/>
</dbReference>
<dbReference type="SUPFAM" id="SSF56935">
    <property type="entry name" value="Porins"/>
    <property type="match status" value="1"/>
</dbReference>
<proteinExistence type="predicted"/>